<dbReference type="GeneID" id="20639599"/>
<keyword evidence="2" id="KW-1185">Reference proteome</keyword>
<dbReference type="RefSeq" id="XP_009526118.1">
    <property type="nucleotide sequence ID" value="XM_009527823.1"/>
</dbReference>
<dbReference type="InParanoid" id="G4ZFZ3"/>
<gene>
    <name evidence="1" type="ORF">PHYSODRAFT_264367</name>
</gene>
<accession>G4ZFZ3</accession>
<dbReference type="AlphaFoldDB" id="G4ZFZ3"/>
<protein>
    <submittedName>
        <fullName evidence="1">Uncharacterized protein</fullName>
    </submittedName>
</protein>
<dbReference type="Proteomes" id="UP000002640">
    <property type="component" value="Unassembled WGS sequence"/>
</dbReference>
<proteinExistence type="predicted"/>
<evidence type="ECO:0000313" key="2">
    <source>
        <dbReference type="Proteomes" id="UP000002640"/>
    </source>
</evidence>
<reference evidence="1 2" key="1">
    <citation type="journal article" date="2006" name="Science">
        <title>Phytophthora genome sequences uncover evolutionary origins and mechanisms of pathogenesis.</title>
        <authorList>
            <person name="Tyler B.M."/>
            <person name="Tripathy S."/>
            <person name="Zhang X."/>
            <person name="Dehal P."/>
            <person name="Jiang R.H."/>
            <person name="Aerts A."/>
            <person name="Arredondo F.D."/>
            <person name="Baxter L."/>
            <person name="Bensasson D."/>
            <person name="Beynon J.L."/>
            <person name="Chapman J."/>
            <person name="Damasceno C.M."/>
            <person name="Dorrance A.E."/>
            <person name="Dou D."/>
            <person name="Dickerman A.W."/>
            <person name="Dubchak I.L."/>
            <person name="Garbelotto M."/>
            <person name="Gijzen M."/>
            <person name="Gordon S.G."/>
            <person name="Govers F."/>
            <person name="Grunwald N.J."/>
            <person name="Huang W."/>
            <person name="Ivors K.L."/>
            <person name="Jones R.W."/>
            <person name="Kamoun S."/>
            <person name="Krampis K."/>
            <person name="Lamour K.H."/>
            <person name="Lee M.K."/>
            <person name="McDonald W.H."/>
            <person name="Medina M."/>
            <person name="Meijer H.J."/>
            <person name="Nordberg E.K."/>
            <person name="Maclean D.J."/>
            <person name="Ospina-Giraldo M.D."/>
            <person name="Morris P.F."/>
            <person name="Phuntumart V."/>
            <person name="Putnam N.H."/>
            <person name="Rash S."/>
            <person name="Rose J.K."/>
            <person name="Sakihama Y."/>
            <person name="Salamov A.A."/>
            <person name="Savidor A."/>
            <person name="Scheuring C.F."/>
            <person name="Smith B.M."/>
            <person name="Sobral B.W."/>
            <person name="Terry A."/>
            <person name="Torto-Alalibo T.A."/>
            <person name="Win J."/>
            <person name="Xu Z."/>
            <person name="Zhang H."/>
            <person name="Grigoriev I.V."/>
            <person name="Rokhsar D.S."/>
            <person name="Boore J.L."/>
        </authorList>
    </citation>
    <scope>NUCLEOTIDE SEQUENCE [LARGE SCALE GENOMIC DNA]</scope>
    <source>
        <strain evidence="1 2">P6497</strain>
    </source>
</reference>
<dbReference type="SMR" id="G4ZFZ3"/>
<organism evidence="1 2">
    <name type="scientific">Phytophthora sojae (strain P6497)</name>
    <name type="common">Soybean stem and root rot agent</name>
    <name type="synonym">Phytophthora megasperma f. sp. glycines</name>
    <dbReference type="NCBI Taxonomy" id="1094619"/>
    <lineage>
        <taxon>Eukaryota</taxon>
        <taxon>Sar</taxon>
        <taxon>Stramenopiles</taxon>
        <taxon>Oomycota</taxon>
        <taxon>Peronosporomycetes</taxon>
        <taxon>Peronosporales</taxon>
        <taxon>Peronosporaceae</taxon>
        <taxon>Phytophthora</taxon>
    </lineage>
</organism>
<sequence length="302" mass="33762">MLISNRGTTLAGSDSIRTRHRTVIRDGKLETQRYEKRVPRERLHDEREEGCSKAAFIAAASNGHTLVLEFLQAIYAALGSGAAELLARHGHLDAVTFLTRHFLVRRPDLEPALVAAAANGHGGYRIPMGLSMRRRKLATVVVKLAMDTASALTARLQLRYPSLRSAKDMFNIVRNASLKTFRKKIVDLHTKIMKELDRSFDTSKPGVYLPNYIPVIFQDGAFGEAYGEDRTPTYVLLPETNNNKVFLLQQMPLLYNFIAEKRMVTGSGYENPAPMDTFVALMDKFFTTREVTVPVVFACIAG</sequence>
<dbReference type="EMBL" id="JH159154">
    <property type="protein sequence ID" value="EGZ17060.1"/>
    <property type="molecule type" value="Genomic_DNA"/>
</dbReference>
<evidence type="ECO:0000313" key="1">
    <source>
        <dbReference type="EMBL" id="EGZ17060.1"/>
    </source>
</evidence>
<dbReference type="KEGG" id="psoj:PHYSODRAFT_264367"/>
<name>G4ZFZ3_PHYSP</name>